<comment type="caution">
    <text evidence="6">The sequence shown here is derived from an EMBL/GenBank/DDBJ whole genome shotgun (WGS) entry which is preliminary data.</text>
</comment>
<keyword evidence="3 5" id="KW-1133">Transmembrane helix</keyword>
<accession>K1TCL4</accession>
<feature type="transmembrane region" description="Helical" evidence="5">
    <location>
        <begin position="20"/>
        <end position="43"/>
    </location>
</feature>
<dbReference type="EMBL" id="AJWY01007037">
    <property type="protein sequence ID" value="EKC65169.1"/>
    <property type="molecule type" value="Genomic_DNA"/>
</dbReference>
<evidence type="ECO:0000256" key="5">
    <source>
        <dbReference type="SAM" id="Phobius"/>
    </source>
</evidence>
<dbReference type="Gene3D" id="1.10.3720.10">
    <property type="entry name" value="MetI-like"/>
    <property type="match status" value="1"/>
</dbReference>
<evidence type="ECO:0000313" key="6">
    <source>
        <dbReference type="EMBL" id="EKC65169.1"/>
    </source>
</evidence>
<evidence type="ECO:0000256" key="1">
    <source>
        <dbReference type="ARBA" id="ARBA00004141"/>
    </source>
</evidence>
<organism evidence="6">
    <name type="scientific">human gut metagenome</name>
    <dbReference type="NCBI Taxonomy" id="408170"/>
    <lineage>
        <taxon>unclassified sequences</taxon>
        <taxon>metagenomes</taxon>
        <taxon>organismal metagenomes</taxon>
    </lineage>
</organism>
<dbReference type="AlphaFoldDB" id="K1TCL4"/>
<evidence type="ECO:0000256" key="3">
    <source>
        <dbReference type="ARBA" id="ARBA00022989"/>
    </source>
</evidence>
<protein>
    <submittedName>
        <fullName evidence="6">YesP</fullName>
    </submittedName>
</protein>
<dbReference type="InterPro" id="IPR035906">
    <property type="entry name" value="MetI-like_sf"/>
</dbReference>
<name>K1TCL4_9ZZZZ</name>
<keyword evidence="2 5" id="KW-0812">Transmembrane</keyword>
<comment type="subcellular location">
    <subcellularLocation>
        <location evidence="1">Membrane</location>
        <topology evidence="1">Multi-pass membrane protein</topology>
    </subcellularLocation>
</comment>
<dbReference type="GO" id="GO:0016020">
    <property type="term" value="C:membrane"/>
    <property type="evidence" value="ECO:0007669"/>
    <property type="project" value="UniProtKB-SubCell"/>
</dbReference>
<proteinExistence type="predicted"/>
<gene>
    <name evidence="6" type="ORF">LEA_10469</name>
</gene>
<reference evidence="6" key="1">
    <citation type="journal article" date="2013" name="Environ. Microbiol.">
        <title>Microbiota from the distal guts of lean and obese adolescents exhibit partial functional redundancy besides clear differences in community structure.</title>
        <authorList>
            <person name="Ferrer M."/>
            <person name="Ruiz A."/>
            <person name="Lanza F."/>
            <person name="Haange S.B."/>
            <person name="Oberbach A."/>
            <person name="Till H."/>
            <person name="Bargiela R."/>
            <person name="Campoy C."/>
            <person name="Segura M.T."/>
            <person name="Richter M."/>
            <person name="von Bergen M."/>
            <person name="Seifert J."/>
            <person name="Suarez A."/>
        </authorList>
    </citation>
    <scope>NUCLEOTIDE SEQUENCE</scope>
</reference>
<sequence>MNSTLFYTVYMYQQSFLFGSTGYGAALAWIMLALIAFITWILFATKKLWVYDGGL</sequence>
<keyword evidence="4 5" id="KW-0472">Membrane</keyword>
<evidence type="ECO:0000256" key="2">
    <source>
        <dbReference type="ARBA" id="ARBA00022692"/>
    </source>
</evidence>
<evidence type="ECO:0000256" key="4">
    <source>
        <dbReference type="ARBA" id="ARBA00023136"/>
    </source>
</evidence>